<feature type="transmembrane region" description="Helical" evidence="6">
    <location>
        <begin position="229"/>
        <end position="249"/>
    </location>
</feature>
<dbReference type="RefSeq" id="WP_013505418.1">
    <property type="nucleotide sequence ID" value="NC_014836.1"/>
</dbReference>
<dbReference type="GO" id="GO:0035435">
    <property type="term" value="P:phosphate ion transmembrane transport"/>
    <property type="evidence" value="ECO:0007669"/>
    <property type="project" value="InterPro"/>
</dbReference>
<dbReference type="GO" id="GO:0005315">
    <property type="term" value="F:phosphate transmembrane transporter activity"/>
    <property type="evidence" value="ECO:0007669"/>
    <property type="project" value="InterPro"/>
</dbReference>
<feature type="transmembrane region" description="Helical" evidence="6">
    <location>
        <begin position="127"/>
        <end position="148"/>
    </location>
</feature>
<feature type="transmembrane region" description="Helical" evidence="6">
    <location>
        <begin position="14"/>
        <end position="36"/>
    </location>
</feature>
<feature type="transmembrane region" description="Helical" evidence="6">
    <location>
        <begin position="160"/>
        <end position="180"/>
    </location>
</feature>
<comment type="subcellular location">
    <subcellularLocation>
        <location evidence="1">Membrane</location>
        <topology evidence="1">Multi-pass membrane protein</topology>
    </subcellularLocation>
</comment>
<feature type="transmembrane region" description="Helical" evidence="6">
    <location>
        <begin position="89"/>
        <end position="115"/>
    </location>
</feature>
<evidence type="ECO:0000256" key="5">
    <source>
        <dbReference type="ARBA" id="ARBA00023136"/>
    </source>
</evidence>
<gene>
    <name evidence="7" type="ordered locus">Selin_0787</name>
</gene>
<dbReference type="STRING" id="653733.Selin_0787"/>
<feature type="transmembrane region" description="Helical" evidence="6">
    <location>
        <begin position="379"/>
        <end position="398"/>
    </location>
</feature>
<sequence length="436" mass="47807">MNPQTQKTVSYREIILFSIPLLFTTQFMSISHTLINAFLARQENQVEILAGFGLGITLYLFIASLSYANSHIAASYVRGRQSLRTVLSFSILLGVFIAAIVSLISISGIANFLFVEVFQVPWHIAEYAVHTMLYLIPLSLFTSLRGSLQGILAKSRKPTLITVGVIIRIGSLLVLLPMLLHFLDGVAVGALGLLGGIAIESAAIVLFCWQPARRLNRLEEGDPMGYGRLIGFALPLMYSMSMQHLSTLLVNGMVARLSDSALGLAAFTIVRGFIFLFYGPFQSLQQTVITLAENRETLRRIVLFAIALLAGLSVALLSIQFLFHHTVLTGWMAIEAHLVEYLRWPVLLTTGYGILYCTNHLLKATTTRELKTLRIGASSTIKILCVMLASLAMLSLGIQGNGALLGVALLILGELAEVAVLLWVGWRQRTPVEGYL</sequence>
<organism evidence="7 8">
    <name type="scientific">Desulfurispirillum indicum (strain ATCC BAA-1389 / DSM 22839 / S5)</name>
    <dbReference type="NCBI Taxonomy" id="653733"/>
    <lineage>
        <taxon>Bacteria</taxon>
        <taxon>Pseudomonadati</taxon>
        <taxon>Chrysiogenota</taxon>
        <taxon>Chrysiogenia</taxon>
        <taxon>Chrysiogenales</taxon>
        <taxon>Chrysiogenaceae</taxon>
        <taxon>Desulfurispirillum</taxon>
    </lineage>
</organism>
<dbReference type="HOGENOM" id="CLU_628106_0_0_0"/>
<evidence type="ECO:0008006" key="9">
    <source>
        <dbReference type="Google" id="ProtNLM"/>
    </source>
</evidence>
<evidence type="ECO:0000256" key="1">
    <source>
        <dbReference type="ARBA" id="ARBA00004141"/>
    </source>
</evidence>
<reference evidence="7 8" key="1">
    <citation type="submission" date="2010-12" db="EMBL/GenBank/DDBJ databases">
        <title>Complete sequence of Desulfurispirillum indicum S5.</title>
        <authorList>
            <consortium name="US DOE Joint Genome Institute"/>
            <person name="Lucas S."/>
            <person name="Copeland A."/>
            <person name="Lapidus A."/>
            <person name="Cheng J.-F."/>
            <person name="Goodwin L."/>
            <person name="Pitluck S."/>
            <person name="Chertkov O."/>
            <person name="Held B."/>
            <person name="Detter J.C."/>
            <person name="Han C."/>
            <person name="Tapia R."/>
            <person name="Land M."/>
            <person name="Hauser L."/>
            <person name="Kyrpides N."/>
            <person name="Ivanova N."/>
            <person name="Mikhailova N."/>
            <person name="Haggblom M."/>
            <person name="Rauschenbach I."/>
            <person name="Bini E."/>
            <person name="Woyke T."/>
        </authorList>
    </citation>
    <scope>NUCLEOTIDE SEQUENCE [LARGE SCALE GENOMIC DNA]</scope>
    <source>
        <strain evidence="8">ATCC BAA-1389 / DSM 22839 / S5</strain>
    </source>
</reference>
<dbReference type="Proteomes" id="UP000002572">
    <property type="component" value="Chromosome"/>
</dbReference>
<evidence type="ECO:0000313" key="8">
    <source>
        <dbReference type="Proteomes" id="UP000002572"/>
    </source>
</evidence>
<feature type="transmembrane region" description="Helical" evidence="6">
    <location>
        <begin position="48"/>
        <end position="68"/>
    </location>
</feature>
<evidence type="ECO:0000256" key="2">
    <source>
        <dbReference type="ARBA" id="ARBA00022448"/>
    </source>
</evidence>
<dbReference type="KEGG" id="din:Selin_0787"/>
<evidence type="ECO:0000256" key="6">
    <source>
        <dbReference type="SAM" id="Phobius"/>
    </source>
</evidence>
<proteinExistence type="predicted"/>
<dbReference type="GO" id="GO:0030504">
    <property type="term" value="F:inorganic diphosphate transmembrane transporter activity"/>
    <property type="evidence" value="ECO:0007669"/>
    <property type="project" value="TreeGrafter"/>
</dbReference>
<protein>
    <recommendedName>
        <fullName evidence="9">Multi antimicrobial extrusion protein MatE</fullName>
    </recommendedName>
</protein>
<evidence type="ECO:0000313" key="7">
    <source>
        <dbReference type="EMBL" id="ADU65530.1"/>
    </source>
</evidence>
<dbReference type="EMBL" id="CP002432">
    <property type="protein sequence ID" value="ADU65530.1"/>
    <property type="molecule type" value="Genomic_DNA"/>
</dbReference>
<accession>E6W272</accession>
<dbReference type="AlphaFoldDB" id="E6W272"/>
<feature type="transmembrane region" description="Helical" evidence="6">
    <location>
        <begin position="404"/>
        <end position="426"/>
    </location>
</feature>
<evidence type="ECO:0000256" key="4">
    <source>
        <dbReference type="ARBA" id="ARBA00022989"/>
    </source>
</evidence>
<dbReference type="OrthoDB" id="5401216at2"/>
<dbReference type="InParanoid" id="E6W272"/>
<feature type="transmembrane region" description="Helical" evidence="6">
    <location>
        <begin position="186"/>
        <end position="209"/>
    </location>
</feature>
<keyword evidence="2" id="KW-0813">Transport</keyword>
<keyword evidence="4 6" id="KW-1133">Transmembrane helix</keyword>
<dbReference type="PANTHER" id="PTHR28384:SF1">
    <property type="entry name" value="PROGRESSIVE ANKYLOSIS PROTEIN HOMOLOG"/>
    <property type="match status" value="1"/>
</dbReference>
<keyword evidence="5 6" id="KW-0472">Membrane</keyword>
<keyword evidence="3 6" id="KW-0812">Transmembrane</keyword>
<dbReference type="PANTHER" id="PTHR28384">
    <property type="entry name" value="PROGRESSIVE ANKYLOSIS PROTEIN HOMOLOG"/>
    <property type="match status" value="1"/>
</dbReference>
<dbReference type="Pfam" id="PF07260">
    <property type="entry name" value="ANKH"/>
    <property type="match status" value="1"/>
</dbReference>
<feature type="transmembrane region" description="Helical" evidence="6">
    <location>
        <begin position="301"/>
        <end position="321"/>
    </location>
</feature>
<evidence type="ECO:0000256" key="3">
    <source>
        <dbReference type="ARBA" id="ARBA00022692"/>
    </source>
</evidence>
<keyword evidence="8" id="KW-1185">Reference proteome</keyword>
<feature type="transmembrane region" description="Helical" evidence="6">
    <location>
        <begin position="261"/>
        <end position="281"/>
    </location>
</feature>
<name>E6W272_DESIS</name>
<feature type="transmembrane region" description="Helical" evidence="6">
    <location>
        <begin position="341"/>
        <end position="358"/>
    </location>
</feature>
<dbReference type="eggNOG" id="COG0534">
    <property type="taxonomic scope" value="Bacteria"/>
</dbReference>
<dbReference type="GO" id="GO:0005886">
    <property type="term" value="C:plasma membrane"/>
    <property type="evidence" value="ECO:0007669"/>
    <property type="project" value="TreeGrafter"/>
</dbReference>
<dbReference type="InterPro" id="IPR009887">
    <property type="entry name" value="ANKH"/>
</dbReference>